<evidence type="ECO:0000256" key="1">
    <source>
        <dbReference type="ARBA" id="ARBA00005495"/>
    </source>
</evidence>
<dbReference type="PANTHER" id="PTHR28620:SF1">
    <property type="entry name" value="CENP-V_GFA DOMAIN-CONTAINING PROTEIN"/>
    <property type="match status" value="1"/>
</dbReference>
<organism evidence="5 6">
    <name type="scientific">Neoarthrinium moseri</name>
    <dbReference type="NCBI Taxonomy" id="1658444"/>
    <lineage>
        <taxon>Eukaryota</taxon>
        <taxon>Fungi</taxon>
        <taxon>Dikarya</taxon>
        <taxon>Ascomycota</taxon>
        <taxon>Pezizomycotina</taxon>
        <taxon>Sordariomycetes</taxon>
        <taxon>Xylariomycetidae</taxon>
        <taxon>Amphisphaeriales</taxon>
        <taxon>Apiosporaceae</taxon>
        <taxon>Neoarthrinium</taxon>
    </lineage>
</organism>
<evidence type="ECO:0000313" key="5">
    <source>
        <dbReference type="EMBL" id="KAI1880879.1"/>
    </source>
</evidence>
<dbReference type="InterPro" id="IPR052355">
    <property type="entry name" value="CENP-V-like"/>
</dbReference>
<accession>A0A9P9WXL1</accession>
<proteinExistence type="inferred from homology"/>
<reference evidence="5" key="1">
    <citation type="submission" date="2021-03" db="EMBL/GenBank/DDBJ databases">
        <title>Revisited historic fungal species revealed as producer of novel bioactive compounds through whole genome sequencing and comparative genomics.</title>
        <authorList>
            <person name="Vignolle G.A."/>
            <person name="Hochenegger N."/>
            <person name="Mach R.L."/>
            <person name="Mach-Aigner A.R."/>
            <person name="Javad Rahimi M."/>
            <person name="Salim K.A."/>
            <person name="Chan C.M."/>
            <person name="Lim L.B.L."/>
            <person name="Cai F."/>
            <person name="Druzhinina I.S."/>
            <person name="U'Ren J.M."/>
            <person name="Derntl C."/>
        </authorList>
    </citation>
    <scope>NUCLEOTIDE SEQUENCE</scope>
    <source>
        <strain evidence="5">TUCIM 5799</strain>
    </source>
</reference>
<dbReference type="PROSITE" id="PS51891">
    <property type="entry name" value="CENP_V_GFA"/>
    <property type="match status" value="1"/>
</dbReference>
<dbReference type="GO" id="GO:0046872">
    <property type="term" value="F:metal ion binding"/>
    <property type="evidence" value="ECO:0007669"/>
    <property type="project" value="UniProtKB-KW"/>
</dbReference>
<protein>
    <recommendedName>
        <fullName evidence="4">CENP-V/GFA domain-containing protein</fullName>
    </recommendedName>
</protein>
<name>A0A9P9WXL1_9PEZI</name>
<gene>
    <name evidence="5" type="ORF">JX265_001119</name>
</gene>
<evidence type="ECO:0000313" key="6">
    <source>
        <dbReference type="Proteomes" id="UP000829685"/>
    </source>
</evidence>
<evidence type="ECO:0000256" key="3">
    <source>
        <dbReference type="ARBA" id="ARBA00022833"/>
    </source>
</evidence>
<dbReference type="Proteomes" id="UP000829685">
    <property type="component" value="Unassembled WGS sequence"/>
</dbReference>
<keyword evidence="3" id="KW-0862">Zinc</keyword>
<dbReference type="PANTHER" id="PTHR28620">
    <property type="entry name" value="CENTROMERE PROTEIN V"/>
    <property type="match status" value="1"/>
</dbReference>
<dbReference type="EMBL" id="JAFIMR010000002">
    <property type="protein sequence ID" value="KAI1880879.1"/>
    <property type="molecule type" value="Genomic_DNA"/>
</dbReference>
<dbReference type="InterPro" id="IPR006913">
    <property type="entry name" value="CENP-V/GFA"/>
</dbReference>
<comment type="similarity">
    <text evidence="1">Belongs to the Gfa family.</text>
</comment>
<evidence type="ECO:0000256" key="2">
    <source>
        <dbReference type="ARBA" id="ARBA00022723"/>
    </source>
</evidence>
<keyword evidence="6" id="KW-1185">Reference proteome</keyword>
<sequence>MCDCSICGRLGYLLIYPLRDEIEWISGEHDMAEYKFATERKVHKFCSRCGSSICMDMTGSWNSWAGDVVGMNVRMLDDFDIEVLNLHKKNGKDFEPGT</sequence>
<dbReference type="GO" id="GO:0016846">
    <property type="term" value="F:carbon-sulfur lyase activity"/>
    <property type="evidence" value="ECO:0007669"/>
    <property type="project" value="InterPro"/>
</dbReference>
<dbReference type="Gene3D" id="2.170.150.70">
    <property type="match status" value="1"/>
</dbReference>
<keyword evidence="2" id="KW-0479">Metal-binding</keyword>
<feature type="domain" description="CENP-V/GFA" evidence="4">
    <location>
        <begin position="1"/>
        <end position="95"/>
    </location>
</feature>
<dbReference type="InterPro" id="IPR011057">
    <property type="entry name" value="Mss4-like_sf"/>
</dbReference>
<comment type="caution">
    <text evidence="5">The sequence shown here is derived from an EMBL/GenBank/DDBJ whole genome shotgun (WGS) entry which is preliminary data.</text>
</comment>
<dbReference type="SUPFAM" id="SSF51316">
    <property type="entry name" value="Mss4-like"/>
    <property type="match status" value="1"/>
</dbReference>
<evidence type="ECO:0000259" key="4">
    <source>
        <dbReference type="PROSITE" id="PS51891"/>
    </source>
</evidence>
<dbReference type="OrthoDB" id="2993351at2759"/>
<dbReference type="AlphaFoldDB" id="A0A9P9WXL1"/>